<sequence>MLHRQHTAARPDGTIIVCSDMGTVERDTVQCVHCGCQWTIQSGSGKRRNFCTFHAGPTCGKAACDTCLRKERGMQIVPETNENCLKAQRKEAVKAMYTMQKTGEIIVP</sequence>
<accession>A0A0F9KT88</accession>
<reference evidence="1" key="1">
    <citation type="journal article" date="2015" name="Nature">
        <title>Complex archaea that bridge the gap between prokaryotes and eukaryotes.</title>
        <authorList>
            <person name="Spang A."/>
            <person name="Saw J.H."/>
            <person name="Jorgensen S.L."/>
            <person name="Zaremba-Niedzwiedzka K."/>
            <person name="Martijn J."/>
            <person name="Lind A.E."/>
            <person name="van Eijk R."/>
            <person name="Schleper C."/>
            <person name="Guy L."/>
            <person name="Ettema T.J."/>
        </authorList>
    </citation>
    <scope>NUCLEOTIDE SEQUENCE</scope>
</reference>
<dbReference type="EMBL" id="LAZR01007494">
    <property type="protein sequence ID" value="KKM84913.1"/>
    <property type="molecule type" value="Genomic_DNA"/>
</dbReference>
<protein>
    <submittedName>
        <fullName evidence="1">Uncharacterized protein</fullName>
    </submittedName>
</protein>
<comment type="caution">
    <text evidence="1">The sequence shown here is derived from an EMBL/GenBank/DDBJ whole genome shotgun (WGS) entry which is preliminary data.</text>
</comment>
<gene>
    <name evidence="1" type="ORF">LCGC14_1294410</name>
</gene>
<organism evidence="1">
    <name type="scientific">marine sediment metagenome</name>
    <dbReference type="NCBI Taxonomy" id="412755"/>
    <lineage>
        <taxon>unclassified sequences</taxon>
        <taxon>metagenomes</taxon>
        <taxon>ecological metagenomes</taxon>
    </lineage>
</organism>
<evidence type="ECO:0000313" key="1">
    <source>
        <dbReference type="EMBL" id="KKM84913.1"/>
    </source>
</evidence>
<proteinExistence type="predicted"/>
<dbReference type="AlphaFoldDB" id="A0A0F9KT88"/>
<name>A0A0F9KT88_9ZZZZ</name>